<reference evidence="1" key="1">
    <citation type="journal article" date="2015" name="Nature">
        <title>Complex archaea that bridge the gap between prokaryotes and eukaryotes.</title>
        <authorList>
            <person name="Spang A."/>
            <person name="Saw J.H."/>
            <person name="Jorgensen S.L."/>
            <person name="Zaremba-Niedzwiedzka K."/>
            <person name="Martijn J."/>
            <person name="Lind A.E."/>
            <person name="van Eijk R."/>
            <person name="Schleper C."/>
            <person name="Guy L."/>
            <person name="Ettema T.J."/>
        </authorList>
    </citation>
    <scope>NUCLEOTIDE SEQUENCE</scope>
</reference>
<dbReference type="AlphaFoldDB" id="A0A0F9BAF0"/>
<sequence>MKKVLLHTDHWGNGHAFDVSTSELEAAAFLALFQLFDGWKYYEHLEDEMRDLPLYTEDERNDTLREHKLVMEAREGFAEAAESLLISRIDAESEFWQIVQITDTDNTWVREI</sequence>
<gene>
    <name evidence="1" type="ORF">LCGC14_2814030</name>
</gene>
<accession>A0A0F9BAF0</accession>
<comment type="caution">
    <text evidence="1">The sequence shown here is derived from an EMBL/GenBank/DDBJ whole genome shotgun (WGS) entry which is preliminary data.</text>
</comment>
<name>A0A0F9BAF0_9ZZZZ</name>
<evidence type="ECO:0000313" key="1">
    <source>
        <dbReference type="EMBL" id="KKK81381.1"/>
    </source>
</evidence>
<dbReference type="EMBL" id="LAZR01053152">
    <property type="protein sequence ID" value="KKK81381.1"/>
    <property type="molecule type" value="Genomic_DNA"/>
</dbReference>
<organism evidence="1">
    <name type="scientific">marine sediment metagenome</name>
    <dbReference type="NCBI Taxonomy" id="412755"/>
    <lineage>
        <taxon>unclassified sequences</taxon>
        <taxon>metagenomes</taxon>
        <taxon>ecological metagenomes</taxon>
    </lineage>
</organism>
<proteinExistence type="predicted"/>
<protein>
    <submittedName>
        <fullName evidence="1">Uncharacterized protein</fullName>
    </submittedName>
</protein>